<accession>A0A835JQW4</accession>
<name>A0A835JQW4_9ROSI</name>
<keyword evidence="4" id="KW-0379">Hydroxylation</keyword>
<comment type="similarity">
    <text evidence="1">Belongs to the CLV3/ESR signal peptide family.</text>
</comment>
<reference evidence="6 7" key="1">
    <citation type="submission" date="2020-10" db="EMBL/GenBank/DDBJ databases">
        <title>Plant Genome Project.</title>
        <authorList>
            <person name="Zhang R.-G."/>
        </authorList>
    </citation>
    <scope>NUCLEOTIDE SEQUENCE [LARGE SCALE GENOMIC DNA]</scope>
    <source>
        <strain evidence="6">FAFU-HL-1</strain>
        <tissue evidence="6">Leaf</tissue>
    </source>
</reference>
<evidence type="ECO:0000313" key="6">
    <source>
        <dbReference type="EMBL" id="KAF9671410.1"/>
    </source>
</evidence>
<dbReference type="PANTHER" id="PTHR34359">
    <property type="entry name" value="CLAVATA3/ESR (CLE)-RELATED PROTEIN 10"/>
    <property type="match status" value="1"/>
</dbReference>
<dbReference type="AlphaFoldDB" id="A0A835JQW4"/>
<protein>
    <recommendedName>
        <fullName evidence="8">Secreted protein</fullName>
    </recommendedName>
</protein>
<keyword evidence="2" id="KW-0217">Developmental protein</keyword>
<comment type="caution">
    <text evidence="6">The sequence shown here is derived from an EMBL/GenBank/DDBJ whole genome shotgun (WGS) entry which is preliminary data.</text>
</comment>
<dbReference type="EMBL" id="JADGMS010000012">
    <property type="protein sequence ID" value="KAF9671410.1"/>
    <property type="molecule type" value="Genomic_DNA"/>
</dbReference>
<evidence type="ECO:0000256" key="1">
    <source>
        <dbReference type="ARBA" id="ARBA00005416"/>
    </source>
</evidence>
<proteinExistence type="inferred from homology"/>
<keyword evidence="7" id="KW-1185">Reference proteome</keyword>
<evidence type="ECO:0000313" key="7">
    <source>
        <dbReference type="Proteomes" id="UP000657918"/>
    </source>
</evidence>
<dbReference type="GO" id="GO:0030154">
    <property type="term" value="P:cell differentiation"/>
    <property type="evidence" value="ECO:0007669"/>
    <property type="project" value="UniProtKB-KW"/>
</dbReference>
<evidence type="ECO:0000256" key="4">
    <source>
        <dbReference type="ARBA" id="ARBA00023278"/>
    </source>
</evidence>
<evidence type="ECO:0000256" key="2">
    <source>
        <dbReference type="ARBA" id="ARBA00022473"/>
    </source>
</evidence>
<evidence type="ECO:0000256" key="3">
    <source>
        <dbReference type="ARBA" id="ARBA00022782"/>
    </source>
</evidence>
<gene>
    <name evidence="6" type="ORF">SADUNF_Sadunf12G0044800</name>
</gene>
<organism evidence="6 7">
    <name type="scientific">Salix dunnii</name>
    <dbReference type="NCBI Taxonomy" id="1413687"/>
    <lineage>
        <taxon>Eukaryota</taxon>
        <taxon>Viridiplantae</taxon>
        <taxon>Streptophyta</taxon>
        <taxon>Embryophyta</taxon>
        <taxon>Tracheophyta</taxon>
        <taxon>Spermatophyta</taxon>
        <taxon>Magnoliopsida</taxon>
        <taxon>eudicotyledons</taxon>
        <taxon>Gunneridae</taxon>
        <taxon>Pentapetalae</taxon>
        <taxon>rosids</taxon>
        <taxon>fabids</taxon>
        <taxon>Malpighiales</taxon>
        <taxon>Salicaceae</taxon>
        <taxon>Saliceae</taxon>
        <taxon>Salix</taxon>
    </lineage>
</organism>
<keyword evidence="3" id="KW-0221">Differentiation</keyword>
<feature type="signal peptide" evidence="5">
    <location>
        <begin position="1"/>
        <end position="25"/>
    </location>
</feature>
<evidence type="ECO:0000256" key="5">
    <source>
        <dbReference type="SAM" id="SignalP"/>
    </source>
</evidence>
<sequence>MKIPQYFFSVIAWLFLFLFFFHCWCDFFSSNNNIIHSNVNASPRTLRHRKVLLSNAIFTPFTSRHRHHKRHMPRHHPEPTTSEIDPLYGVDKRLVPTVCTLYTILQNYMAGLASNVLQYL</sequence>
<keyword evidence="5" id="KW-0732">Signal</keyword>
<dbReference type="Proteomes" id="UP000657918">
    <property type="component" value="Unassembled WGS sequence"/>
</dbReference>
<dbReference type="OrthoDB" id="10576646at2759"/>
<dbReference type="PANTHER" id="PTHR34359:SF24">
    <property type="entry name" value="INACTIVE PROTEIN FON2 SPARE1"/>
    <property type="match status" value="1"/>
</dbReference>
<evidence type="ECO:0008006" key="8">
    <source>
        <dbReference type="Google" id="ProtNLM"/>
    </source>
</evidence>
<feature type="chain" id="PRO_5032523976" description="Secreted protein" evidence="5">
    <location>
        <begin position="26"/>
        <end position="120"/>
    </location>
</feature>
<dbReference type="InterPro" id="IPR039618">
    <property type="entry name" value="CLE9-13"/>
</dbReference>